<feature type="domain" description="Rhodopsin" evidence="3">
    <location>
        <begin position="41"/>
        <end position="274"/>
    </location>
</feature>
<dbReference type="PANTHER" id="PTHR38794:SF1">
    <property type="entry name" value="INTEGRAL MEMBRANE PROTEIN"/>
    <property type="match status" value="1"/>
</dbReference>
<feature type="transmembrane region" description="Helical" evidence="2">
    <location>
        <begin position="56"/>
        <end position="77"/>
    </location>
</feature>
<keyword evidence="2" id="KW-1133">Transmembrane helix</keyword>
<dbReference type="EMBL" id="ML979141">
    <property type="protein sequence ID" value="KAF1912034.1"/>
    <property type="molecule type" value="Genomic_DNA"/>
</dbReference>
<keyword evidence="5" id="KW-1185">Reference proteome</keyword>
<feature type="region of interest" description="Disordered" evidence="1">
    <location>
        <begin position="335"/>
        <end position="373"/>
    </location>
</feature>
<dbReference type="Pfam" id="PF20684">
    <property type="entry name" value="Fung_rhodopsin"/>
    <property type="match status" value="1"/>
</dbReference>
<evidence type="ECO:0000313" key="4">
    <source>
        <dbReference type="EMBL" id="KAF1912034.1"/>
    </source>
</evidence>
<proteinExistence type="predicted"/>
<dbReference type="InterPro" id="IPR049326">
    <property type="entry name" value="Rhodopsin_dom_fungi"/>
</dbReference>
<gene>
    <name evidence="4" type="ORF">BDU57DRAFT_77020</name>
</gene>
<evidence type="ECO:0000256" key="1">
    <source>
        <dbReference type="SAM" id="MobiDB-lite"/>
    </source>
</evidence>
<feature type="transmembrane region" description="Helical" evidence="2">
    <location>
        <begin position="25"/>
        <end position="44"/>
    </location>
</feature>
<evidence type="ECO:0000259" key="3">
    <source>
        <dbReference type="Pfam" id="PF20684"/>
    </source>
</evidence>
<protein>
    <recommendedName>
        <fullName evidence="3">Rhodopsin domain-containing protein</fullName>
    </recommendedName>
</protein>
<feature type="transmembrane region" description="Helical" evidence="2">
    <location>
        <begin position="210"/>
        <end position="234"/>
    </location>
</feature>
<dbReference type="AlphaFoldDB" id="A0A6A5QBZ9"/>
<feature type="region of interest" description="Disordered" evidence="1">
    <location>
        <begin position="416"/>
        <end position="453"/>
    </location>
</feature>
<keyword evidence="2" id="KW-0812">Transmembrane</keyword>
<feature type="compositionally biased region" description="Polar residues" evidence="1">
    <location>
        <begin position="431"/>
        <end position="444"/>
    </location>
</feature>
<evidence type="ECO:0000256" key="2">
    <source>
        <dbReference type="SAM" id="Phobius"/>
    </source>
</evidence>
<feature type="transmembrane region" description="Helical" evidence="2">
    <location>
        <begin position="104"/>
        <end position="125"/>
    </location>
</feature>
<organism evidence="4 5">
    <name type="scientific">Ampelomyces quisqualis</name>
    <name type="common">Powdery mildew agent</name>
    <dbReference type="NCBI Taxonomy" id="50730"/>
    <lineage>
        <taxon>Eukaryota</taxon>
        <taxon>Fungi</taxon>
        <taxon>Dikarya</taxon>
        <taxon>Ascomycota</taxon>
        <taxon>Pezizomycotina</taxon>
        <taxon>Dothideomycetes</taxon>
        <taxon>Pleosporomycetidae</taxon>
        <taxon>Pleosporales</taxon>
        <taxon>Pleosporineae</taxon>
        <taxon>Phaeosphaeriaceae</taxon>
        <taxon>Ampelomyces</taxon>
    </lineage>
</organism>
<feature type="transmembrane region" description="Helical" evidence="2">
    <location>
        <begin position="134"/>
        <end position="155"/>
    </location>
</feature>
<accession>A0A6A5QBZ9</accession>
<sequence length="654" mass="72823">MVLSASSPVQSATPVEENRSNSIRIATWLLLGVTVAVFIARQVMKTAVFRPVTVDDFLIVAATIFAIGFFITVSILATEGLGIRAPTTDERLEMLMKGYYASEFLYISSICFSKLSLLVLFHAIVARQRTHRRLVLGFGFFIVIWSMASIVAVALQCQIPRPWEMMTLRCFNTRAFWIVYCIVDMSTEVCIIMLSFNLIVYLHISFSRKVAVITCFVPRILVAAVSLIRLVWLYPVTPHNNPEFRLWLPAILSEIHVCLGICTACIPYMAPVFKGLEGSLRRTYFSKSPNFELDDRKTRTPSSLWFCRQREAEFSGSWESTALSTLQYERTPQALPQIPTPRPMSPLTTPRYISRPSTANSKTPSQRGLYIDIPDRNSPAIRAITVSGPQTASSCALSPSCTFPVPLLSIQSFISTRNEPKPPSKVHSRNCQRVSSYSSRNLSPATPRRSQRFSLFPQQQKPYRRWSPALRHSGFTPVSVPLIRNLRSSPSSGVVRQPTQHGYLVSLDQSITLTVPPKLSIAPCPTSPPSTTKSPTSNGLDFSVEELNSPMGTAINNYFRSADTKNIPPALVPGAAPSNDYLQRNNQVLWPSNALRTQKASTRSQSLDALTRGALRNELRSHRDSAIIGQSLRSPGMPPVQDVRRSPRVVECGL</sequence>
<evidence type="ECO:0000313" key="5">
    <source>
        <dbReference type="Proteomes" id="UP000800096"/>
    </source>
</evidence>
<feature type="compositionally biased region" description="Polar residues" evidence="1">
    <location>
        <begin position="355"/>
        <end position="366"/>
    </location>
</feature>
<dbReference type="OrthoDB" id="3918601at2759"/>
<reference evidence="4" key="1">
    <citation type="journal article" date="2020" name="Stud. Mycol.">
        <title>101 Dothideomycetes genomes: a test case for predicting lifestyles and emergence of pathogens.</title>
        <authorList>
            <person name="Haridas S."/>
            <person name="Albert R."/>
            <person name="Binder M."/>
            <person name="Bloem J."/>
            <person name="Labutti K."/>
            <person name="Salamov A."/>
            <person name="Andreopoulos B."/>
            <person name="Baker S."/>
            <person name="Barry K."/>
            <person name="Bills G."/>
            <person name="Bluhm B."/>
            <person name="Cannon C."/>
            <person name="Castanera R."/>
            <person name="Culley D."/>
            <person name="Daum C."/>
            <person name="Ezra D."/>
            <person name="Gonzalez J."/>
            <person name="Henrissat B."/>
            <person name="Kuo A."/>
            <person name="Liang C."/>
            <person name="Lipzen A."/>
            <person name="Lutzoni F."/>
            <person name="Magnuson J."/>
            <person name="Mondo S."/>
            <person name="Nolan M."/>
            <person name="Ohm R."/>
            <person name="Pangilinan J."/>
            <person name="Park H.-J."/>
            <person name="Ramirez L."/>
            <person name="Alfaro M."/>
            <person name="Sun H."/>
            <person name="Tritt A."/>
            <person name="Yoshinaga Y."/>
            <person name="Zwiers L.-H."/>
            <person name="Turgeon B."/>
            <person name="Goodwin S."/>
            <person name="Spatafora J."/>
            <person name="Crous P."/>
            <person name="Grigoriev I."/>
        </authorList>
    </citation>
    <scope>NUCLEOTIDE SEQUENCE</scope>
    <source>
        <strain evidence="4">HMLAC05119</strain>
    </source>
</reference>
<keyword evidence="2" id="KW-0472">Membrane</keyword>
<feature type="transmembrane region" description="Helical" evidence="2">
    <location>
        <begin position="175"/>
        <end position="198"/>
    </location>
</feature>
<dbReference type="PANTHER" id="PTHR38794">
    <property type="entry name" value="INTEGRAL MEMBRANE PROTEIN"/>
    <property type="match status" value="1"/>
</dbReference>
<dbReference type="Proteomes" id="UP000800096">
    <property type="component" value="Unassembled WGS sequence"/>
</dbReference>
<name>A0A6A5QBZ9_AMPQU</name>